<dbReference type="Gene3D" id="3.40.630.30">
    <property type="match status" value="1"/>
</dbReference>
<evidence type="ECO:0000259" key="1">
    <source>
        <dbReference type="PROSITE" id="PS51186"/>
    </source>
</evidence>
<dbReference type="GO" id="GO:0016747">
    <property type="term" value="F:acyltransferase activity, transferring groups other than amino-acyl groups"/>
    <property type="evidence" value="ECO:0007669"/>
    <property type="project" value="InterPro"/>
</dbReference>
<comment type="caution">
    <text evidence="2">The sequence shown here is derived from an EMBL/GenBank/DDBJ whole genome shotgun (WGS) entry which is preliminary data.</text>
</comment>
<dbReference type="Proteomes" id="UP001180515">
    <property type="component" value="Unassembled WGS sequence"/>
</dbReference>
<dbReference type="PANTHER" id="PTHR43415:SF3">
    <property type="entry name" value="GNAT-FAMILY ACETYLTRANSFERASE"/>
    <property type="match status" value="1"/>
</dbReference>
<organism evidence="2 5">
    <name type="scientific">Streptococcus parauberis</name>
    <dbReference type="NCBI Taxonomy" id="1348"/>
    <lineage>
        <taxon>Bacteria</taxon>
        <taxon>Bacillati</taxon>
        <taxon>Bacillota</taxon>
        <taxon>Bacilli</taxon>
        <taxon>Lactobacillales</taxon>
        <taxon>Streptococcaceae</taxon>
        <taxon>Streptococcus</taxon>
    </lineage>
</organism>
<dbReference type="EMBL" id="JARQAG010000004">
    <property type="protein sequence ID" value="MDT2731484.1"/>
    <property type="molecule type" value="Genomic_DNA"/>
</dbReference>
<accession>A0A2I8AMY6</accession>
<evidence type="ECO:0000313" key="4">
    <source>
        <dbReference type="Proteomes" id="UP000217465"/>
    </source>
</evidence>
<dbReference type="InterPro" id="IPR016181">
    <property type="entry name" value="Acyl_CoA_acyltransferase"/>
</dbReference>
<dbReference type="RefSeq" id="WP_003107553.1">
    <property type="nucleotide sequence ID" value="NZ_CBCPIC010000019.1"/>
</dbReference>
<dbReference type="InterPro" id="IPR000182">
    <property type="entry name" value="GNAT_dom"/>
</dbReference>
<protein>
    <submittedName>
        <fullName evidence="2">GNAT family protein</fullName>
    </submittedName>
    <submittedName>
        <fullName evidence="3">Putative acetyltransferase YhhY</fullName>
    </submittedName>
</protein>
<evidence type="ECO:0000313" key="3">
    <source>
        <dbReference type="EMBL" id="PCH13298.1"/>
    </source>
</evidence>
<keyword evidence="3" id="KW-0808">Transferase</keyword>
<dbReference type="PROSITE" id="PS51186">
    <property type="entry name" value="GNAT"/>
    <property type="match status" value="1"/>
</dbReference>
<dbReference type="EMBL" id="NSGR01000005">
    <property type="protein sequence ID" value="PCH13298.1"/>
    <property type="molecule type" value="Genomic_DNA"/>
</dbReference>
<evidence type="ECO:0000313" key="2">
    <source>
        <dbReference type="EMBL" id="MDT2731484.1"/>
    </source>
</evidence>
<dbReference type="PANTHER" id="PTHR43415">
    <property type="entry name" value="SPERMIDINE N(1)-ACETYLTRANSFERASE"/>
    <property type="match status" value="1"/>
</dbReference>
<dbReference type="SUPFAM" id="SSF55729">
    <property type="entry name" value="Acyl-CoA N-acyltransferases (Nat)"/>
    <property type="match status" value="1"/>
</dbReference>
<sequence length="174" mass="19342">MPTYELSIEEAQASDALAIQNLLRKLSLETNFISETQAILEISQEKLSYALEQLNDKVDSICLLARVNEQVVGLISMSSGSTVDTNHISELFIVLDVSVRGQGLGKELMAIALDWAEQTPSIKKIELEVQIANEVALQLYQSFGFEIEGTRKHAVKLHNGKYSDVYLMGKLLDK</sequence>
<dbReference type="AlphaFoldDB" id="A0A2I8AMY6"/>
<evidence type="ECO:0000313" key="5">
    <source>
        <dbReference type="Proteomes" id="UP001180515"/>
    </source>
</evidence>
<gene>
    <name evidence="3" type="ORF">A9Y57_00698</name>
    <name evidence="2" type="ORF">P7G31_04350</name>
</gene>
<dbReference type="Proteomes" id="UP000217465">
    <property type="component" value="Unassembled WGS sequence"/>
</dbReference>
<reference evidence="3 4" key="1">
    <citation type="submission" date="2016-06" db="EMBL/GenBank/DDBJ databases">
        <authorList>
            <person name="Haines A.N."/>
            <person name="Council K.R."/>
        </authorList>
    </citation>
    <scope>NUCLEOTIDE SEQUENCE [LARGE SCALE GENOMIC DNA]</scope>
    <source>
        <strain evidence="3 4">SP158-29</strain>
    </source>
</reference>
<dbReference type="Pfam" id="PF00583">
    <property type="entry name" value="Acetyltransf_1"/>
    <property type="match status" value="1"/>
</dbReference>
<reference evidence="2" key="2">
    <citation type="submission" date="2023-03" db="EMBL/GenBank/DDBJ databases">
        <authorList>
            <person name="Shen W."/>
            <person name="Cai J."/>
        </authorList>
    </citation>
    <scope>NUCLEOTIDE SEQUENCE</scope>
    <source>
        <strain evidence="2">P82-2</strain>
    </source>
</reference>
<name>A0A2I8AMY6_9STRE</name>
<dbReference type="CDD" id="cd04301">
    <property type="entry name" value="NAT_SF"/>
    <property type="match status" value="1"/>
</dbReference>
<proteinExistence type="predicted"/>
<feature type="domain" description="N-acetyltransferase" evidence="1">
    <location>
        <begin position="6"/>
        <end position="173"/>
    </location>
</feature>